<proteinExistence type="predicted"/>
<dbReference type="Proteomes" id="UP000004374">
    <property type="component" value="Unassembled WGS sequence"/>
</dbReference>
<accession>I1DW12</accession>
<dbReference type="STRING" id="562729.RNAN_1211"/>
<dbReference type="AlphaFoldDB" id="I1DW12"/>
<evidence type="ECO:0000313" key="2">
    <source>
        <dbReference type="Proteomes" id="UP000004374"/>
    </source>
</evidence>
<comment type="caution">
    <text evidence="1">The sequence shown here is derived from an EMBL/GenBank/DDBJ whole genome shotgun (WGS) entry which is preliminary data.</text>
</comment>
<protein>
    <submittedName>
        <fullName evidence="1">Uncharacterized protein</fullName>
    </submittedName>
</protein>
<sequence>MAIDSARQAKTVITNAEQYSQAVLSASDNTAQEISTGYGVGLAIKSGNFTF</sequence>
<evidence type="ECO:0000313" key="1">
    <source>
        <dbReference type="EMBL" id="GAB58240.1"/>
    </source>
</evidence>
<dbReference type="EMBL" id="BAFK01000005">
    <property type="protein sequence ID" value="GAB58240.1"/>
    <property type="molecule type" value="Genomic_DNA"/>
</dbReference>
<gene>
    <name evidence="1" type="ORF">RNAN_1211</name>
</gene>
<reference evidence="1 2" key="1">
    <citation type="journal article" date="2012" name="J. Bacteriol.">
        <title>Genome Sequence of the Protease-Producing Bacterium Rheinheimera nanhaiensis E407-8T, Isolated from Deep-Sea Sediment of the South China Sea.</title>
        <authorList>
            <person name="Zhang X.-Y."/>
            <person name="Zhang Y.-J."/>
            <person name="Qin Q.-L."/>
            <person name="Xie B.-B."/>
            <person name="Chen X.-L."/>
            <person name="Zhou B.-C."/>
            <person name="Zhang Y.-Z."/>
        </authorList>
    </citation>
    <scope>NUCLEOTIDE SEQUENCE [LARGE SCALE GENOMIC DNA]</scope>
    <source>
        <strain evidence="1 2">E407-8</strain>
    </source>
</reference>
<name>I1DW12_9GAMM</name>
<keyword evidence="2" id="KW-1185">Reference proteome</keyword>
<organism evidence="1 2">
    <name type="scientific">Rheinheimera nanhaiensis E407-8</name>
    <dbReference type="NCBI Taxonomy" id="562729"/>
    <lineage>
        <taxon>Bacteria</taxon>
        <taxon>Pseudomonadati</taxon>
        <taxon>Pseudomonadota</taxon>
        <taxon>Gammaproteobacteria</taxon>
        <taxon>Chromatiales</taxon>
        <taxon>Chromatiaceae</taxon>
        <taxon>Rheinheimera</taxon>
    </lineage>
</organism>